<dbReference type="Gene3D" id="1.10.287.110">
    <property type="entry name" value="DnaJ domain"/>
    <property type="match status" value="1"/>
</dbReference>
<reference evidence="2 3" key="1">
    <citation type="submission" date="2019-06" db="EMBL/GenBank/DDBJ databases">
        <title>A chromosomal-level reference genome of Carpinus fangiana (Coryloideae, Betulaceae).</title>
        <authorList>
            <person name="Yang X."/>
            <person name="Wang Z."/>
            <person name="Zhang L."/>
            <person name="Hao G."/>
            <person name="Liu J."/>
            <person name="Yang Y."/>
        </authorList>
    </citation>
    <scope>NUCLEOTIDE SEQUENCE [LARGE SCALE GENOMIC DNA]</scope>
    <source>
        <strain evidence="2">Cfa_2016G</strain>
        <tissue evidence="2">Leaf</tissue>
    </source>
</reference>
<dbReference type="SUPFAM" id="SSF46565">
    <property type="entry name" value="Chaperone J-domain"/>
    <property type="match status" value="1"/>
</dbReference>
<evidence type="ECO:0000313" key="2">
    <source>
        <dbReference type="EMBL" id="KAE8010156.1"/>
    </source>
</evidence>
<dbReference type="InterPro" id="IPR036869">
    <property type="entry name" value="J_dom_sf"/>
</dbReference>
<organism evidence="2 3">
    <name type="scientific">Carpinus fangiana</name>
    <dbReference type="NCBI Taxonomy" id="176857"/>
    <lineage>
        <taxon>Eukaryota</taxon>
        <taxon>Viridiplantae</taxon>
        <taxon>Streptophyta</taxon>
        <taxon>Embryophyta</taxon>
        <taxon>Tracheophyta</taxon>
        <taxon>Spermatophyta</taxon>
        <taxon>Magnoliopsida</taxon>
        <taxon>eudicotyledons</taxon>
        <taxon>Gunneridae</taxon>
        <taxon>Pentapetalae</taxon>
        <taxon>rosids</taxon>
        <taxon>fabids</taxon>
        <taxon>Fagales</taxon>
        <taxon>Betulaceae</taxon>
        <taxon>Carpinus</taxon>
    </lineage>
</organism>
<gene>
    <name evidence="2" type="ORF">FH972_006546</name>
</gene>
<keyword evidence="3" id="KW-1185">Reference proteome</keyword>
<dbReference type="CDD" id="cd06257">
    <property type="entry name" value="DnaJ"/>
    <property type="match status" value="1"/>
</dbReference>
<dbReference type="Proteomes" id="UP000327013">
    <property type="component" value="Chromosome 2"/>
</dbReference>
<dbReference type="EMBL" id="CM017322">
    <property type="protein sequence ID" value="KAE8010156.1"/>
    <property type="molecule type" value="Genomic_DNA"/>
</dbReference>
<evidence type="ECO:0000313" key="3">
    <source>
        <dbReference type="Proteomes" id="UP000327013"/>
    </source>
</evidence>
<dbReference type="SMART" id="SM00271">
    <property type="entry name" value="DnaJ"/>
    <property type="match status" value="1"/>
</dbReference>
<dbReference type="InterPro" id="IPR001623">
    <property type="entry name" value="DnaJ_domain"/>
</dbReference>
<dbReference type="OrthoDB" id="10250354at2759"/>
<sequence>MTEQLLDYAEEKFREGKVKEAFDLATSAKTLDPFFGSVKRYYVAFGVHYWATKRNKFGQIDLYAVLGLKGDRKGDPSALSTDDITNAFCDLVKLVHPDRFPSTAAPGALRLITQAWEVLSNETTRAAYDVRMGIRPPPPTTYHRSEATPWDDVRLMPRIRG</sequence>
<dbReference type="Pfam" id="PF00226">
    <property type="entry name" value="DnaJ"/>
    <property type="match status" value="1"/>
</dbReference>
<protein>
    <recommendedName>
        <fullName evidence="1">J domain-containing protein</fullName>
    </recommendedName>
</protein>
<name>A0A5N6QTM2_9ROSI</name>
<dbReference type="PROSITE" id="PS50076">
    <property type="entry name" value="DNAJ_2"/>
    <property type="match status" value="1"/>
</dbReference>
<dbReference type="PANTHER" id="PTHR44137">
    <property type="entry name" value="BNAC03G44070D PROTEIN"/>
    <property type="match status" value="1"/>
</dbReference>
<dbReference type="PANTHER" id="PTHR44137:SF57">
    <property type="entry name" value="CHAPERONE DNAJ-DOMAIN PROTEIN"/>
    <property type="match status" value="1"/>
</dbReference>
<dbReference type="AlphaFoldDB" id="A0A5N6QTM2"/>
<evidence type="ECO:0000259" key="1">
    <source>
        <dbReference type="PROSITE" id="PS50076"/>
    </source>
</evidence>
<proteinExistence type="predicted"/>
<accession>A0A5N6QTM2</accession>
<feature type="domain" description="J" evidence="1">
    <location>
        <begin position="61"/>
        <end position="132"/>
    </location>
</feature>